<sequence>MEERMRWPTTGVTTERPDGADAPGGGPDAHGELAFFTDDGAHQRLTVSHREEVPAPDREPLRAGRLVLGTGWKVVQYRLPREARDDHRARDRLEREVGAGLAVSRAYRGAPYARLFPRLAGYHLDTEEPFVFYRSSRGTPLAGLAGRVDVRDQRTIMGDLVLAVRLLEAVGIVHRGITPHGVLWDGERVRLPEPYTATRAGLPREPLGAAPWAGPEQREGRGEADPRDDLWSVAQVMYHLLTGRPGSASGPHRDLAGRPALAVLADAFAPRAADRPRPAEVLRMLNRPDPLEERPLPPDPLEADRRAFDDELARKRRALGLAPAADGDGYGNGYGNRDGGGYGGGDADDDGFGPRVRRGWFGGRGRRR</sequence>
<dbReference type="PROSITE" id="PS50011">
    <property type="entry name" value="PROTEIN_KINASE_DOM"/>
    <property type="match status" value="1"/>
</dbReference>
<name>A0ABN3K4P3_9ACTN</name>
<feature type="region of interest" description="Disordered" evidence="1">
    <location>
        <begin position="319"/>
        <end position="368"/>
    </location>
</feature>
<organism evidence="3 4">
    <name type="scientific">Streptomyces macrosporus</name>
    <dbReference type="NCBI Taxonomy" id="44032"/>
    <lineage>
        <taxon>Bacteria</taxon>
        <taxon>Bacillati</taxon>
        <taxon>Actinomycetota</taxon>
        <taxon>Actinomycetes</taxon>
        <taxon>Kitasatosporales</taxon>
        <taxon>Streptomycetaceae</taxon>
        <taxon>Streptomyces</taxon>
    </lineage>
</organism>
<evidence type="ECO:0000259" key="2">
    <source>
        <dbReference type="PROSITE" id="PS50011"/>
    </source>
</evidence>
<evidence type="ECO:0000313" key="4">
    <source>
        <dbReference type="Proteomes" id="UP001501638"/>
    </source>
</evidence>
<proteinExistence type="predicted"/>
<feature type="compositionally biased region" description="Gly residues" evidence="1">
    <location>
        <begin position="328"/>
        <end position="345"/>
    </location>
</feature>
<reference evidence="3 4" key="1">
    <citation type="journal article" date="2019" name="Int. J. Syst. Evol. Microbiol.">
        <title>The Global Catalogue of Microorganisms (GCM) 10K type strain sequencing project: providing services to taxonomists for standard genome sequencing and annotation.</title>
        <authorList>
            <consortium name="The Broad Institute Genomics Platform"/>
            <consortium name="The Broad Institute Genome Sequencing Center for Infectious Disease"/>
            <person name="Wu L."/>
            <person name="Ma J."/>
        </authorList>
    </citation>
    <scope>NUCLEOTIDE SEQUENCE [LARGE SCALE GENOMIC DNA]</scope>
    <source>
        <strain evidence="3 4">JCM 6305</strain>
    </source>
</reference>
<evidence type="ECO:0000313" key="3">
    <source>
        <dbReference type="EMBL" id="GAA2449397.1"/>
    </source>
</evidence>
<dbReference type="EMBL" id="BAAASZ010000026">
    <property type="protein sequence ID" value="GAA2449397.1"/>
    <property type="molecule type" value="Genomic_DNA"/>
</dbReference>
<feature type="region of interest" description="Disordered" evidence="1">
    <location>
        <begin position="1"/>
        <end position="30"/>
    </location>
</feature>
<feature type="compositionally biased region" description="Basic and acidic residues" evidence="1">
    <location>
        <begin position="216"/>
        <end position="226"/>
    </location>
</feature>
<protein>
    <recommendedName>
        <fullName evidence="2">Protein kinase domain-containing protein</fullName>
    </recommendedName>
</protein>
<dbReference type="InterPro" id="IPR011009">
    <property type="entry name" value="Kinase-like_dom_sf"/>
</dbReference>
<gene>
    <name evidence="3" type="ORF">GCM10010405_36000</name>
</gene>
<accession>A0ABN3K4P3</accession>
<dbReference type="Proteomes" id="UP001501638">
    <property type="component" value="Unassembled WGS sequence"/>
</dbReference>
<comment type="caution">
    <text evidence="3">The sequence shown here is derived from an EMBL/GenBank/DDBJ whole genome shotgun (WGS) entry which is preliminary data.</text>
</comment>
<feature type="domain" description="Protein kinase" evidence="2">
    <location>
        <begin position="31"/>
        <end position="368"/>
    </location>
</feature>
<feature type="region of interest" description="Disordered" evidence="1">
    <location>
        <begin position="200"/>
        <end position="226"/>
    </location>
</feature>
<dbReference type="InterPro" id="IPR000719">
    <property type="entry name" value="Prot_kinase_dom"/>
</dbReference>
<evidence type="ECO:0000256" key="1">
    <source>
        <dbReference type="SAM" id="MobiDB-lite"/>
    </source>
</evidence>
<dbReference type="Gene3D" id="1.10.510.10">
    <property type="entry name" value="Transferase(Phosphotransferase) domain 1"/>
    <property type="match status" value="1"/>
</dbReference>
<dbReference type="SUPFAM" id="SSF56112">
    <property type="entry name" value="Protein kinase-like (PK-like)"/>
    <property type="match status" value="1"/>
</dbReference>
<keyword evidence="4" id="KW-1185">Reference proteome</keyword>